<accession>A0A2V1GPI6</accession>
<dbReference type="OrthoDB" id="5769209at2"/>
<reference evidence="1 2" key="1">
    <citation type="submission" date="2018-04" db="EMBL/GenBank/DDBJ databases">
        <title>Thalassorhabdus spongiae gen. nov., sp. nov., isolated from a marine sponge in South-West Iceland.</title>
        <authorList>
            <person name="Knobloch S."/>
            <person name="Daussin A."/>
            <person name="Johannsson R."/>
            <person name="Marteinsson V.T."/>
        </authorList>
    </citation>
    <scope>NUCLEOTIDE SEQUENCE [LARGE SCALE GENOMIC DNA]</scope>
    <source>
        <strain evidence="1 2">Hp12</strain>
    </source>
</reference>
<dbReference type="RefSeq" id="WP_116688803.1">
    <property type="nucleotide sequence ID" value="NZ_CAWNYD010000012.1"/>
</dbReference>
<dbReference type="AlphaFoldDB" id="A0A2V1GPI6"/>
<evidence type="ECO:0000313" key="1">
    <source>
        <dbReference type="EMBL" id="PVZ64499.1"/>
    </source>
</evidence>
<dbReference type="NCBIfam" id="NF047593">
    <property type="entry name" value="IS66_ISAeme5_TnpA"/>
    <property type="match status" value="1"/>
</dbReference>
<proteinExistence type="predicted"/>
<protein>
    <recommendedName>
        <fullName evidence="3">IS66 family insertion sequence element accessory protein TnpB</fullName>
    </recommendedName>
</protein>
<evidence type="ECO:0008006" key="3">
    <source>
        <dbReference type="Google" id="ProtNLM"/>
    </source>
</evidence>
<organism evidence="1 2">
    <name type="scientific">Pelagibaculum spongiae</name>
    <dbReference type="NCBI Taxonomy" id="2080658"/>
    <lineage>
        <taxon>Bacteria</taxon>
        <taxon>Pseudomonadati</taxon>
        <taxon>Pseudomonadota</taxon>
        <taxon>Gammaproteobacteria</taxon>
        <taxon>Oceanospirillales</taxon>
        <taxon>Pelagibaculum</taxon>
    </lineage>
</organism>
<comment type="caution">
    <text evidence="1">The sequence shown here is derived from an EMBL/GenBank/DDBJ whole genome shotgun (WGS) entry which is preliminary data.</text>
</comment>
<keyword evidence="2" id="KW-1185">Reference proteome</keyword>
<dbReference type="Proteomes" id="UP000244906">
    <property type="component" value="Unassembled WGS sequence"/>
</dbReference>
<gene>
    <name evidence="1" type="ORF">DC094_19490</name>
</gene>
<name>A0A2V1GPI6_9GAMM</name>
<evidence type="ECO:0000313" key="2">
    <source>
        <dbReference type="Proteomes" id="UP000244906"/>
    </source>
</evidence>
<sequence>MSVARQPRRSRKQWQALIAAFKKSDLPIEQFCQQHNLSVPLFNKWHPFFTSNQNDSTPEQFASEQNSASAFIDLASLA</sequence>
<dbReference type="EMBL" id="QDDL01000012">
    <property type="protein sequence ID" value="PVZ64499.1"/>
    <property type="molecule type" value="Genomic_DNA"/>
</dbReference>